<proteinExistence type="predicted"/>
<evidence type="ECO:0000313" key="6">
    <source>
        <dbReference type="Proteomes" id="UP001501612"/>
    </source>
</evidence>
<evidence type="ECO:0000256" key="4">
    <source>
        <dbReference type="ARBA" id="ARBA00023134"/>
    </source>
</evidence>
<keyword evidence="1" id="KW-0808">Transferase</keyword>
<dbReference type="Pfam" id="PF01983">
    <property type="entry name" value="CofC"/>
    <property type="match status" value="1"/>
</dbReference>
<evidence type="ECO:0000256" key="3">
    <source>
        <dbReference type="ARBA" id="ARBA00022741"/>
    </source>
</evidence>
<keyword evidence="3" id="KW-0547">Nucleotide-binding</keyword>
<dbReference type="PANTHER" id="PTHR40392">
    <property type="entry name" value="2-PHOSPHO-L-LACTATE GUANYLYLTRANSFERASE"/>
    <property type="match status" value="1"/>
</dbReference>
<dbReference type="NCBIfam" id="TIGR03552">
    <property type="entry name" value="F420_cofC"/>
    <property type="match status" value="1"/>
</dbReference>
<evidence type="ECO:0008006" key="7">
    <source>
        <dbReference type="Google" id="ProtNLM"/>
    </source>
</evidence>
<gene>
    <name evidence="5" type="ORF">GCM10009737_27750</name>
</gene>
<organism evidence="5 6">
    <name type="scientific">Nocardioides lentus</name>
    <dbReference type="NCBI Taxonomy" id="338077"/>
    <lineage>
        <taxon>Bacteria</taxon>
        <taxon>Bacillati</taxon>
        <taxon>Actinomycetota</taxon>
        <taxon>Actinomycetes</taxon>
        <taxon>Propionibacteriales</taxon>
        <taxon>Nocardioidaceae</taxon>
        <taxon>Nocardioides</taxon>
    </lineage>
</organism>
<reference evidence="5 6" key="1">
    <citation type="journal article" date="2019" name="Int. J. Syst. Evol. Microbiol.">
        <title>The Global Catalogue of Microorganisms (GCM) 10K type strain sequencing project: providing services to taxonomists for standard genome sequencing and annotation.</title>
        <authorList>
            <consortium name="The Broad Institute Genomics Platform"/>
            <consortium name="The Broad Institute Genome Sequencing Center for Infectious Disease"/>
            <person name="Wu L."/>
            <person name="Ma J."/>
        </authorList>
    </citation>
    <scope>NUCLEOTIDE SEQUENCE [LARGE SCALE GENOMIC DNA]</scope>
    <source>
        <strain evidence="5 6">JCM 14046</strain>
    </source>
</reference>
<accession>A0ABN2PMI9</accession>
<dbReference type="InterPro" id="IPR029044">
    <property type="entry name" value="Nucleotide-diphossugar_trans"/>
</dbReference>
<dbReference type="Proteomes" id="UP001501612">
    <property type="component" value="Unassembled WGS sequence"/>
</dbReference>
<keyword evidence="6" id="KW-1185">Reference proteome</keyword>
<dbReference type="SUPFAM" id="SSF53448">
    <property type="entry name" value="Nucleotide-diphospho-sugar transferases"/>
    <property type="match status" value="1"/>
</dbReference>
<comment type="caution">
    <text evidence="5">The sequence shown here is derived from an EMBL/GenBank/DDBJ whole genome shotgun (WGS) entry which is preliminary data.</text>
</comment>
<evidence type="ECO:0000256" key="2">
    <source>
        <dbReference type="ARBA" id="ARBA00022695"/>
    </source>
</evidence>
<dbReference type="PANTHER" id="PTHR40392:SF1">
    <property type="entry name" value="2-PHOSPHO-L-LACTATE GUANYLYLTRANSFERASE"/>
    <property type="match status" value="1"/>
</dbReference>
<evidence type="ECO:0000256" key="1">
    <source>
        <dbReference type="ARBA" id="ARBA00022679"/>
    </source>
</evidence>
<protein>
    <recommendedName>
        <fullName evidence="7">2-phospho-L-lactate guanylyltransferase</fullName>
    </recommendedName>
</protein>
<dbReference type="Gene3D" id="3.90.550.10">
    <property type="entry name" value="Spore Coat Polysaccharide Biosynthesis Protein SpsA, Chain A"/>
    <property type="match status" value="1"/>
</dbReference>
<dbReference type="InterPro" id="IPR002835">
    <property type="entry name" value="CofC"/>
</dbReference>
<sequence>MTTPPTVSAQPFGWVFGRTANVAPIETARAQLVRADVARRLLVPAGRMGPVSGAHGGLAARWLAILPVKPPARGKSRLDLADDLRRELAAAFAIDTATAARLAGRVAVVLAVTDDAAFATELSRLGCEVLPDGVGGDLNGTLRQAAAEGRRRWPDLRPVVLCADLPALRPADLDAALEEAAARPGPSYVADAEGTGTTLYAASHEDFAPRFGAGSAAAHRAAGAVAVPGDLPSLRRDVDTGPDVRTAAALGLGAHSAAAVARLLD</sequence>
<name>A0ABN2PMI9_9ACTN</name>
<evidence type="ECO:0000313" key="5">
    <source>
        <dbReference type="EMBL" id="GAA1924460.1"/>
    </source>
</evidence>
<dbReference type="EMBL" id="BAAAMY010000006">
    <property type="protein sequence ID" value="GAA1924460.1"/>
    <property type="molecule type" value="Genomic_DNA"/>
</dbReference>
<keyword evidence="2" id="KW-0548">Nucleotidyltransferase</keyword>
<keyword evidence="4" id="KW-0342">GTP-binding</keyword>